<dbReference type="PROSITE" id="PS00133">
    <property type="entry name" value="CARBOXYPEPT_ZN_2"/>
    <property type="match status" value="1"/>
</dbReference>
<sequence>MWYAQYFVLLLLISFVSGNRRQFIPRQLIHKSFSKAKDEPRINKVQERPRRRPSAIVQSHRHHNLDDHSHNKGEVEEEDFTHHNYEELTWFLKSVAKDFPHITRLYTIGLSAQNRQLWVMEISTKPGKHQPGIPEVKYLANMHGNEVAGREILLHFIRYLCKNYKVNPRVTKLIDKTRIHIIASMNPDGYELAATRRNLSRILGRKNSFGIDLNRNFPDQFFFGVTAPLQPETRAVAKWMHSIPFVLSANFHGGSLVANYPFDDSPSGQSSYSATPDDDVFRQLARAYSEVHPTMHLANPPWTCKEPRERFIDGITNGAAWYSVSGGMQDYNYVHTNAFEVTLEIGCEKFPNASDLPSIWKDNKDALISYLEQAHRGIHGFVTDEDDKGISGARISISNRRHDIFSAKDGDYWRLLVPGAYDVTATAVGHEPETKSIIVNSDDATEVDFKLKRLTVLKSLHHQDSEEEAFNLYQMQRQANDQLTMTSPALGFAGPPLNSRHQYELERPGINIDQSLLLDAGRPKRSFLNPFVSQLQFSPALTSNNFGVSPSNKPDRPR</sequence>
<dbReference type="InterPro" id="IPR000834">
    <property type="entry name" value="Peptidase_M14"/>
</dbReference>
<dbReference type="GO" id="GO:0006518">
    <property type="term" value="P:peptide metabolic process"/>
    <property type="evidence" value="ECO:0007669"/>
    <property type="project" value="TreeGrafter"/>
</dbReference>
<dbReference type="AlphaFoldDB" id="A0A7D9DR59"/>
<dbReference type="CDD" id="cd03858">
    <property type="entry name" value="M14_CP_N-E_like"/>
    <property type="match status" value="1"/>
</dbReference>
<feature type="active site" description="Proton donor/acceptor" evidence="9">
    <location>
        <position position="344"/>
    </location>
</feature>
<protein>
    <submittedName>
        <fullName evidence="13">Carboxypeptidase D-like</fullName>
    </submittedName>
</protein>
<accession>A0A7D9DR59</accession>
<reference evidence="13" key="1">
    <citation type="submission" date="2020-04" db="EMBL/GenBank/DDBJ databases">
        <authorList>
            <person name="Alioto T."/>
            <person name="Alioto T."/>
            <person name="Gomez Garrido J."/>
        </authorList>
    </citation>
    <scope>NUCLEOTIDE SEQUENCE</scope>
    <source>
        <strain evidence="13">A484AB</strain>
    </source>
</reference>
<evidence type="ECO:0000256" key="11">
    <source>
        <dbReference type="SAM" id="SignalP"/>
    </source>
</evidence>
<keyword evidence="3 13" id="KW-0121">Carboxypeptidase</keyword>
<keyword evidence="8" id="KW-0325">Glycoprotein</keyword>
<dbReference type="GO" id="GO:0008270">
    <property type="term" value="F:zinc ion binding"/>
    <property type="evidence" value="ECO:0007669"/>
    <property type="project" value="InterPro"/>
</dbReference>
<dbReference type="PANTHER" id="PTHR11532:SF73">
    <property type="entry name" value="CARBOXYPEPTIDASE D"/>
    <property type="match status" value="1"/>
</dbReference>
<dbReference type="PRINTS" id="PR00765">
    <property type="entry name" value="CRBOXYPTASEA"/>
</dbReference>
<evidence type="ECO:0000256" key="8">
    <source>
        <dbReference type="ARBA" id="ARBA00023180"/>
    </source>
</evidence>
<dbReference type="InterPro" id="IPR008969">
    <property type="entry name" value="CarboxyPept-like_regulatory"/>
</dbReference>
<dbReference type="SUPFAM" id="SSF53187">
    <property type="entry name" value="Zn-dependent exopeptidases"/>
    <property type="match status" value="1"/>
</dbReference>
<dbReference type="Pfam" id="PF13620">
    <property type="entry name" value="CarboxypepD_reg"/>
    <property type="match status" value="1"/>
</dbReference>
<dbReference type="InterPro" id="IPR057247">
    <property type="entry name" value="CARBOXYPEPT_ZN_2"/>
</dbReference>
<evidence type="ECO:0000256" key="10">
    <source>
        <dbReference type="SAM" id="MobiDB-lite"/>
    </source>
</evidence>
<feature type="compositionally biased region" description="Basic and acidic residues" evidence="10">
    <location>
        <begin position="39"/>
        <end position="48"/>
    </location>
</feature>
<keyword evidence="7" id="KW-0862">Zinc</keyword>
<evidence type="ECO:0000256" key="7">
    <source>
        <dbReference type="ARBA" id="ARBA00022833"/>
    </source>
</evidence>
<dbReference type="Gene3D" id="3.40.630.10">
    <property type="entry name" value="Zn peptidases"/>
    <property type="match status" value="1"/>
</dbReference>
<feature type="compositionally biased region" description="Basic residues" evidence="10">
    <location>
        <begin position="49"/>
        <end position="63"/>
    </location>
</feature>
<gene>
    <name evidence="13" type="ORF">PACLA_8A034913</name>
</gene>
<dbReference type="GO" id="GO:0005615">
    <property type="term" value="C:extracellular space"/>
    <property type="evidence" value="ECO:0007669"/>
    <property type="project" value="TreeGrafter"/>
</dbReference>
<dbReference type="SMART" id="SM00631">
    <property type="entry name" value="Zn_pept"/>
    <property type="match status" value="1"/>
</dbReference>
<dbReference type="FunFam" id="2.60.40.1120:FF:000004">
    <property type="entry name" value="Carboxypeptidase E"/>
    <property type="match status" value="1"/>
</dbReference>
<dbReference type="GO" id="GO:0016485">
    <property type="term" value="P:protein processing"/>
    <property type="evidence" value="ECO:0007669"/>
    <property type="project" value="TreeGrafter"/>
</dbReference>
<keyword evidence="11" id="KW-0732">Signal</keyword>
<dbReference type="SUPFAM" id="SSF49464">
    <property type="entry name" value="Carboxypeptidase regulatory domain-like"/>
    <property type="match status" value="1"/>
</dbReference>
<dbReference type="PANTHER" id="PTHR11532">
    <property type="entry name" value="PROTEASE M14 CARBOXYPEPTIDASE"/>
    <property type="match status" value="1"/>
</dbReference>
<dbReference type="Gene3D" id="2.60.40.1120">
    <property type="entry name" value="Carboxypeptidase-like, regulatory domain"/>
    <property type="match status" value="1"/>
</dbReference>
<name>A0A7D9DR59_PARCT</name>
<dbReference type="GO" id="GO:0004181">
    <property type="term" value="F:metallocarboxypeptidase activity"/>
    <property type="evidence" value="ECO:0007669"/>
    <property type="project" value="InterPro"/>
</dbReference>
<evidence type="ECO:0000313" key="13">
    <source>
        <dbReference type="EMBL" id="CAB3991691.1"/>
    </source>
</evidence>
<feature type="signal peptide" evidence="11">
    <location>
        <begin position="1"/>
        <end position="18"/>
    </location>
</feature>
<dbReference type="PROSITE" id="PS52035">
    <property type="entry name" value="PEPTIDASE_M14"/>
    <property type="match status" value="1"/>
</dbReference>
<dbReference type="CDD" id="cd11308">
    <property type="entry name" value="Peptidase_M14NE-CP-C_like"/>
    <property type="match status" value="1"/>
</dbReference>
<keyword evidence="4" id="KW-0645">Protease</keyword>
<evidence type="ECO:0000256" key="2">
    <source>
        <dbReference type="ARBA" id="ARBA00005988"/>
    </source>
</evidence>
<organism evidence="13 14">
    <name type="scientific">Paramuricea clavata</name>
    <name type="common">Red gorgonian</name>
    <name type="synonym">Violescent sea-whip</name>
    <dbReference type="NCBI Taxonomy" id="317549"/>
    <lineage>
        <taxon>Eukaryota</taxon>
        <taxon>Metazoa</taxon>
        <taxon>Cnidaria</taxon>
        <taxon>Anthozoa</taxon>
        <taxon>Octocorallia</taxon>
        <taxon>Malacalcyonacea</taxon>
        <taxon>Plexauridae</taxon>
        <taxon>Paramuricea</taxon>
    </lineage>
</organism>
<feature type="chain" id="PRO_5043534586" evidence="11">
    <location>
        <begin position="19"/>
        <end position="558"/>
    </location>
</feature>
<dbReference type="Pfam" id="PF00246">
    <property type="entry name" value="Peptidase_M14"/>
    <property type="match status" value="1"/>
</dbReference>
<dbReference type="InterPro" id="IPR050753">
    <property type="entry name" value="Peptidase_M14_domain"/>
</dbReference>
<keyword evidence="14" id="KW-1185">Reference proteome</keyword>
<evidence type="ECO:0000256" key="9">
    <source>
        <dbReference type="PROSITE-ProRule" id="PRU01379"/>
    </source>
</evidence>
<dbReference type="FunFam" id="3.40.630.10:FF:000020">
    <property type="entry name" value="Carboxypeptidase D"/>
    <property type="match status" value="1"/>
</dbReference>
<keyword evidence="5" id="KW-0479">Metal-binding</keyword>
<evidence type="ECO:0000259" key="12">
    <source>
        <dbReference type="PROSITE" id="PS52035"/>
    </source>
</evidence>
<keyword evidence="6" id="KW-0378">Hydrolase</keyword>
<evidence type="ECO:0000256" key="1">
    <source>
        <dbReference type="ARBA" id="ARBA00001947"/>
    </source>
</evidence>
<proteinExistence type="inferred from homology"/>
<evidence type="ECO:0000313" key="14">
    <source>
        <dbReference type="Proteomes" id="UP001152795"/>
    </source>
</evidence>
<feature type="compositionally biased region" description="Basic and acidic residues" evidence="10">
    <location>
        <begin position="64"/>
        <end position="78"/>
    </location>
</feature>
<evidence type="ECO:0000256" key="4">
    <source>
        <dbReference type="ARBA" id="ARBA00022670"/>
    </source>
</evidence>
<comment type="cofactor">
    <cofactor evidence="1">
        <name>Zn(2+)</name>
        <dbReference type="ChEBI" id="CHEBI:29105"/>
    </cofactor>
</comment>
<comment type="similarity">
    <text evidence="2 9">Belongs to the peptidase M14 family.</text>
</comment>
<evidence type="ECO:0000256" key="3">
    <source>
        <dbReference type="ARBA" id="ARBA00022645"/>
    </source>
</evidence>
<dbReference type="OrthoDB" id="10249045at2759"/>
<feature type="region of interest" description="Disordered" evidence="10">
    <location>
        <begin position="39"/>
        <end position="78"/>
    </location>
</feature>
<dbReference type="Proteomes" id="UP001152795">
    <property type="component" value="Unassembled WGS sequence"/>
</dbReference>
<evidence type="ECO:0000256" key="6">
    <source>
        <dbReference type="ARBA" id="ARBA00022801"/>
    </source>
</evidence>
<comment type="caution">
    <text evidence="13">The sequence shown here is derived from an EMBL/GenBank/DDBJ whole genome shotgun (WGS) entry which is preliminary data.</text>
</comment>
<feature type="domain" description="Peptidase M14" evidence="12">
    <location>
        <begin position="81"/>
        <end position="374"/>
    </location>
</feature>
<evidence type="ECO:0000256" key="5">
    <source>
        <dbReference type="ARBA" id="ARBA00022723"/>
    </source>
</evidence>
<dbReference type="EMBL" id="CACRXK020001901">
    <property type="protein sequence ID" value="CAB3991691.1"/>
    <property type="molecule type" value="Genomic_DNA"/>
</dbReference>